<sequence length="58" mass="6424">MNKCALETRRVGIGTRARLSTPPPRDGGGGEHAGRRSRNGSRNKNHIFICHFYKTSSN</sequence>
<feature type="compositionally biased region" description="Basic residues" evidence="1">
    <location>
        <begin position="35"/>
        <end position="45"/>
    </location>
</feature>
<protein>
    <submittedName>
        <fullName evidence="2">Uncharacterized protein</fullName>
    </submittedName>
</protein>
<dbReference type="HOGENOM" id="CLU_2981670_0_0_1"/>
<dbReference type="Proteomes" id="UP000007266">
    <property type="component" value="Linkage group 6"/>
</dbReference>
<evidence type="ECO:0000313" key="2">
    <source>
        <dbReference type="EMBL" id="EFA05557.1"/>
    </source>
</evidence>
<dbReference type="EMBL" id="KQ971348">
    <property type="protein sequence ID" value="EFA05557.1"/>
    <property type="molecule type" value="Genomic_DNA"/>
</dbReference>
<name>D2A3S0_TRICA</name>
<feature type="compositionally biased region" description="Basic and acidic residues" evidence="1">
    <location>
        <begin position="1"/>
        <end position="10"/>
    </location>
</feature>
<proteinExistence type="predicted"/>
<dbReference type="AlphaFoldDB" id="D2A3S0"/>
<evidence type="ECO:0000313" key="3">
    <source>
        <dbReference type="Proteomes" id="UP000007266"/>
    </source>
</evidence>
<feature type="region of interest" description="Disordered" evidence="1">
    <location>
        <begin position="1"/>
        <end position="45"/>
    </location>
</feature>
<reference evidence="2 3" key="2">
    <citation type="journal article" date="2010" name="Nucleic Acids Res.">
        <title>BeetleBase in 2010: revisions to provide comprehensive genomic information for Tribolium castaneum.</title>
        <authorList>
            <person name="Kim H.S."/>
            <person name="Murphy T."/>
            <person name="Xia J."/>
            <person name="Caragea D."/>
            <person name="Park Y."/>
            <person name="Beeman R.W."/>
            <person name="Lorenzen M.D."/>
            <person name="Butcher S."/>
            <person name="Manak J.R."/>
            <person name="Brown S.J."/>
        </authorList>
    </citation>
    <scope>GENOME REANNOTATION</scope>
    <source>
        <strain evidence="2 3">Georgia GA2</strain>
    </source>
</reference>
<organism evidence="2 3">
    <name type="scientific">Tribolium castaneum</name>
    <name type="common">Red flour beetle</name>
    <dbReference type="NCBI Taxonomy" id="7070"/>
    <lineage>
        <taxon>Eukaryota</taxon>
        <taxon>Metazoa</taxon>
        <taxon>Ecdysozoa</taxon>
        <taxon>Arthropoda</taxon>
        <taxon>Hexapoda</taxon>
        <taxon>Insecta</taxon>
        <taxon>Pterygota</taxon>
        <taxon>Neoptera</taxon>
        <taxon>Endopterygota</taxon>
        <taxon>Coleoptera</taxon>
        <taxon>Polyphaga</taxon>
        <taxon>Cucujiformia</taxon>
        <taxon>Tenebrionidae</taxon>
        <taxon>Tenebrionidae incertae sedis</taxon>
        <taxon>Tribolium</taxon>
    </lineage>
</organism>
<reference evidence="2 3" key="1">
    <citation type="journal article" date="2008" name="Nature">
        <title>The genome of the model beetle and pest Tribolium castaneum.</title>
        <authorList>
            <consortium name="Tribolium Genome Sequencing Consortium"/>
            <person name="Richards S."/>
            <person name="Gibbs R.A."/>
            <person name="Weinstock G.M."/>
            <person name="Brown S.J."/>
            <person name="Denell R."/>
            <person name="Beeman R.W."/>
            <person name="Gibbs R."/>
            <person name="Beeman R.W."/>
            <person name="Brown S.J."/>
            <person name="Bucher G."/>
            <person name="Friedrich M."/>
            <person name="Grimmelikhuijzen C.J."/>
            <person name="Klingler M."/>
            <person name="Lorenzen M."/>
            <person name="Richards S."/>
            <person name="Roth S."/>
            <person name="Schroder R."/>
            <person name="Tautz D."/>
            <person name="Zdobnov E.M."/>
            <person name="Muzny D."/>
            <person name="Gibbs R.A."/>
            <person name="Weinstock G.M."/>
            <person name="Attaway T."/>
            <person name="Bell S."/>
            <person name="Buhay C.J."/>
            <person name="Chandrabose M.N."/>
            <person name="Chavez D."/>
            <person name="Clerk-Blankenburg K.P."/>
            <person name="Cree A."/>
            <person name="Dao M."/>
            <person name="Davis C."/>
            <person name="Chacko J."/>
            <person name="Dinh H."/>
            <person name="Dugan-Rocha S."/>
            <person name="Fowler G."/>
            <person name="Garner T.T."/>
            <person name="Garnes J."/>
            <person name="Gnirke A."/>
            <person name="Hawes A."/>
            <person name="Hernandez J."/>
            <person name="Hines S."/>
            <person name="Holder M."/>
            <person name="Hume J."/>
            <person name="Jhangiani S.N."/>
            <person name="Joshi V."/>
            <person name="Khan Z.M."/>
            <person name="Jackson L."/>
            <person name="Kovar C."/>
            <person name="Kowis A."/>
            <person name="Lee S."/>
            <person name="Lewis L.R."/>
            <person name="Margolis J."/>
            <person name="Morgan M."/>
            <person name="Nazareth L.V."/>
            <person name="Nguyen N."/>
            <person name="Okwuonu G."/>
            <person name="Parker D."/>
            <person name="Richards S."/>
            <person name="Ruiz S.J."/>
            <person name="Santibanez J."/>
            <person name="Savard J."/>
            <person name="Scherer S.E."/>
            <person name="Schneider B."/>
            <person name="Sodergren E."/>
            <person name="Tautz D."/>
            <person name="Vattahil S."/>
            <person name="Villasana D."/>
            <person name="White C.S."/>
            <person name="Wright R."/>
            <person name="Park Y."/>
            <person name="Beeman R.W."/>
            <person name="Lord J."/>
            <person name="Oppert B."/>
            <person name="Lorenzen M."/>
            <person name="Brown S."/>
            <person name="Wang L."/>
            <person name="Savard J."/>
            <person name="Tautz D."/>
            <person name="Richards S."/>
            <person name="Weinstock G."/>
            <person name="Gibbs R.A."/>
            <person name="Liu Y."/>
            <person name="Worley K."/>
            <person name="Weinstock G."/>
            <person name="Elsik C.G."/>
            <person name="Reese J.T."/>
            <person name="Elhaik E."/>
            <person name="Landan G."/>
            <person name="Graur D."/>
            <person name="Arensburger P."/>
            <person name="Atkinson P."/>
            <person name="Beeman R.W."/>
            <person name="Beidler J."/>
            <person name="Brown S.J."/>
            <person name="Demuth J.P."/>
            <person name="Drury D.W."/>
            <person name="Du Y.Z."/>
            <person name="Fujiwara H."/>
            <person name="Lorenzen M."/>
            <person name="Maselli V."/>
            <person name="Osanai M."/>
            <person name="Park Y."/>
            <person name="Robertson H.M."/>
            <person name="Tu Z."/>
            <person name="Wang J.J."/>
            <person name="Wang S."/>
            <person name="Richards S."/>
            <person name="Song H."/>
            <person name="Zhang L."/>
            <person name="Sodergren E."/>
            <person name="Werner D."/>
            <person name="Stanke M."/>
            <person name="Morgenstern B."/>
            <person name="Solovyev V."/>
            <person name="Kosarev P."/>
            <person name="Brown G."/>
            <person name="Chen H.C."/>
            <person name="Ermolaeva O."/>
            <person name="Hlavina W."/>
            <person name="Kapustin Y."/>
            <person name="Kiryutin B."/>
            <person name="Kitts P."/>
            <person name="Maglott D."/>
            <person name="Pruitt K."/>
            <person name="Sapojnikov V."/>
            <person name="Souvorov A."/>
            <person name="Mackey A.J."/>
            <person name="Waterhouse R.M."/>
            <person name="Wyder S."/>
            <person name="Zdobnov E.M."/>
            <person name="Zdobnov E.M."/>
            <person name="Wyder S."/>
            <person name="Kriventseva E.V."/>
            <person name="Kadowaki T."/>
            <person name="Bork P."/>
            <person name="Aranda M."/>
            <person name="Bao R."/>
            <person name="Beermann A."/>
            <person name="Berns N."/>
            <person name="Bolognesi R."/>
            <person name="Bonneton F."/>
            <person name="Bopp D."/>
            <person name="Brown S.J."/>
            <person name="Bucher G."/>
            <person name="Butts T."/>
            <person name="Chaumot A."/>
            <person name="Denell R.E."/>
            <person name="Ferrier D.E."/>
            <person name="Friedrich M."/>
            <person name="Gordon C.M."/>
            <person name="Jindra M."/>
            <person name="Klingler M."/>
            <person name="Lan Q."/>
            <person name="Lattorff H.M."/>
            <person name="Laudet V."/>
            <person name="von Levetsow C."/>
            <person name="Liu Z."/>
            <person name="Lutz R."/>
            <person name="Lynch J.A."/>
            <person name="da Fonseca R.N."/>
            <person name="Posnien N."/>
            <person name="Reuter R."/>
            <person name="Roth S."/>
            <person name="Savard J."/>
            <person name="Schinko J.B."/>
            <person name="Schmitt C."/>
            <person name="Schoppmeier M."/>
            <person name="Schroder R."/>
            <person name="Shippy T.D."/>
            <person name="Simonnet F."/>
            <person name="Marques-Souza H."/>
            <person name="Tautz D."/>
            <person name="Tomoyasu Y."/>
            <person name="Trauner J."/>
            <person name="Van der Zee M."/>
            <person name="Vervoort M."/>
            <person name="Wittkopp N."/>
            <person name="Wimmer E.A."/>
            <person name="Yang X."/>
            <person name="Jones A.K."/>
            <person name="Sattelle D.B."/>
            <person name="Ebert P.R."/>
            <person name="Nelson D."/>
            <person name="Scott J.G."/>
            <person name="Beeman R.W."/>
            <person name="Muthukrishnan S."/>
            <person name="Kramer K.J."/>
            <person name="Arakane Y."/>
            <person name="Beeman R.W."/>
            <person name="Zhu Q."/>
            <person name="Hogenkamp D."/>
            <person name="Dixit R."/>
            <person name="Oppert B."/>
            <person name="Jiang H."/>
            <person name="Zou Z."/>
            <person name="Marshall J."/>
            <person name="Elpidina E."/>
            <person name="Vinokurov K."/>
            <person name="Oppert C."/>
            <person name="Zou Z."/>
            <person name="Evans J."/>
            <person name="Lu Z."/>
            <person name="Zhao P."/>
            <person name="Sumathipala N."/>
            <person name="Altincicek B."/>
            <person name="Vilcinskas A."/>
            <person name="Williams M."/>
            <person name="Hultmark D."/>
            <person name="Hetru C."/>
            <person name="Jiang H."/>
            <person name="Grimmelikhuijzen C.J."/>
            <person name="Hauser F."/>
            <person name="Cazzamali G."/>
            <person name="Williamson M."/>
            <person name="Park Y."/>
            <person name="Li B."/>
            <person name="Tanaka Y."/>
            <person name="Predel R."/>
            <person name="Neupert S."/>
            <person name="Schachtner J."/>
            <person name="Verleyen P."/>
            <person name="Raible F."/>
            <person name="Bork P."/>
            <person name="Friedrich M."/>
            <person name="Walden K.K."/>
            <person name="Robertson H.M."/>
            <person name="Angeli S."/>
            <person name="Foret S."/>
            <person name="Bucher G."/>
            <person name="Schuetz S."/>
            <person name="Maleszka R."/>
            <person name="Wimmer E.A."/>
            <person name="Beeman R.W."/>
            <person name="Lorenzen M."/>
            <person name="Tomoyasu Y."/>
            <person name="Miller S.C."/>
            <person name="Grossmann D."/>
            <person name="Bucher G."/>
        </authorList>
    </citation>
    <scope>NUCLEOTIDE SEQUENCE [LARGE SCALE GENOMIC DNA]</scope>
    <source>
        <strain evidence="2 3">Georgia GA2</strain>
    </source>
</reference>
<accession>D2A3S0</accession>
<dbReference type="InParanoid" id="D2A3S0"/>
<gene>
    <name evidence="2" type="primary">GLEAN_15745</name>
    <name evidence="2" type="ORF">TcasGA2_TC015745</name>
</gene>
<keyword evidence="3" id="KW-1185">Reference proteome</keyword>
<evidence type="ECO:0000256" key="1">
    <source>
        <dbReference type="SAM" id="MobiDB-lite"/>
    </source>
</evidence>